<dbReference type="AlphaFoldDB" id="A0A7D9HLR7"/>
<evidence type="ECO:0000313" key="2">
    <source>
        <dbReference type="Proteomes" id="UP001152795"/>
    </source>
</evidence>
<reference evidence="1" key="1">
    <citation type="submission" date="2020-04" db="EMBL/GenBank/DDBJ databases">
        <authorList>
            <person name="Alioto T."/>
            <person name="Alioto T."/>
            <person name="Gomez Garrido J."/>
        </authorList>
    </citation>
    <scope>NUCLEOTIDE SEQUENCE</scope>
    <source>
        <strain evidence="1">A484AB</strain>
    </source>
</reference>
<comment type="caution">
    <text evidence="1">The sequence shown here is derived from an EMBL/GenBank/DDBJ whole genome shotgun (WGS) entry which is preliminary data.</text>
</comment>
<protein>
    <submittedName>
        <fullName evidence="1">Uncharacterized protein</fullName>
    </submittedName>
</protein>
<dbReference type="Proteomes" id="UP001152795">
    <property type="component" value="Unassembled WGS sequence"/>
</dbReference>
<gene>
    <name evidence="1" type="ORF">PACLA_8A015142</name>
</gene>
<keyword evidence="2" id="KW-1185">Reference proteome</keyword>
<sequence>MKRVEYLLENFYFLENCNNLASLRNAIDTDVLKTKLTESMHPCLEVLSGIMHRLQLKKQSFKVFKPASDDAIHELWSVLLGIEKSLQMSDTTKKDVEKKTDLLAFMEHCCQTGHYTFQIKKCGKPNCKICK</sequence>
<accession>A0A7D9HLR7</accession>
<evidence type="ECO:0000313" key="1">
    <source>
        <dbReference type="EMBL" id="CAB3988079.1"/>
    </source>
</evidence>
<proteinExistence type="predicted"/>
<dbReference type="EMBL" id="CACRXK020001277">
    <property type="protein sequence ID" value="CAB3988079.1"/>
    <property type="molecule type" value="Genomic_DNA"/>
</dbReference>
<organism evidence="1 2">
    <name type="scientific">Paramuricea clavata</name>
    <name type="common">Red gorgonian</name>
    <name type="synonym">Violescent sea-whip</name>
    <dbReference type="NCBI Taxonomy" id="317549"/>
    <lineage>
        <taxon>Eukaryota</taxon>
        <taxon>Metazoa</taxon>
        <taxon>Cnidaria</taxon>
        <taxon>Anthozoa</taxon>
        <taxon>Octocorallia</taxon>
        <taxon>Malacalcyonacea</taxon>
        <taxon>Plexauridae</taxon>
        <taxon>Paramuricea</taxon>
    </lineage>
</organism>
<name>A0A7D9HLR7_PARCT</name>